<protein>
    <submittedName>
        <fullName evidence="1">Membrane or secreted protein</fullName>
    </submittedName>
</protein>
<feature type="non-terminal residue" evidence="1">
    <location>
        <position position="120"/>
    </location>
</feature>
<sequence length="120" mass="13777">MKRMKKVLSIVLSLAMILTSITVYNTKTAKAQGENVNAKFSFGKIERYESTDSQYLVYFVWDKVKNDNNQDVNKYETYEIYSVNGDQETLLATSKGNYEAVNVGFCQSYTFKIKAYDGEE</sequence>
<accession>K1TXZ0</accession>
<reference evidence="1" key="1">
    <citation type="journal article" date="2013" name="Environ. Microbiol.">
        <title>Microbiota from the distal guts of lean and obese adolescents exhibit partial functional redundancy besides clear differences in community structure.</title>
        <authorList>
            <person name="Ferrer M."/>
            <person name="Ruiz A."/>
            <person name="Lanza F."/>
            <person name="Haange S.B."/>
            <person name="Oberbach A."/>
            <person name="Till H."/>
            <person name="Bargiela R."/>
            <person name="Campoy C."/>
            <person name="Segura M.T."/>
            <person name="Richter M."/>
            <person name="von Bergen M."/>
            <person name="Seifert J."/>
            <person name="Suarez A."/>
        </authorList>
    </citation>
    <scope>NUCLEOTIDE SEQUENCE</scope>
</reference>
<evidence type="ECO:0000313" key="1">
    <source>
        <dbReference type="EMBL" id="EKC72474.1"/>
    </source>
</evidence>
<proteinExistence type="predicted"/>
<gene>
    <name evidence="1" type="ORF">LEA_06724</name>
</gene>
<dbReference type="EMBL" id="AJWY01004404">
    <property type="protein sequence ID" value="EKC72474.1"/>
    <property type="molecule type" value="Genomic_DNA"/>
</dbReference>
<name>K1TXZ0_9ZZZZ</name>
<organism evidence="1">
    <name type="scientific">human gut metagenome</name>
    <dbReference type="NCBI Taxonomy" id="408170"/>
    <lineage>
        <taxon>unclassified sequences</taxon>
        <taxon>metagenomes</taxon>
        <taxon>organismal metagenomes</taxon>
    </lineage>
</organism>
<comment type="caution">
    <text evidence="1">The sequence shown here is derived from an EMBL/GenBank/DDBJ whole genome shotgun (WGS) entry which is preliminary data.</text>
</comment>
<dbReference type="AlphaFoldDB" id="K1TXZ0"/>